<dbReference type="EMBL" id="JAMPKX010000009">
    <property type="protein sequence ID" value="MEP0948867.1"/>
    <property type="molecule type" value="Genomic_DNA"/>
</dbReference>
<evidence type="ECO:0000313" key="2">
    <source>
        <dbReference type="Proteomes" id="UP001482513"/>
    </source>
</evidence>
<protein>
    <recommendedName>
        <fullName evidence="3">Restriction endonuclease</fullName>
    </recommendedName>
</protein>
<comment type="caution">
    <text evidence="1">The sequence shown here is derived from an EMBL/GenBank/DDBJ whole genome shotgun (WGS) entry which is preliminary data.</text>
</comment>
<accession>A0ABV0K824</accession>
<keyword evidence="2" id="KW-1185">Reference proteome</keyword>
<sequence length="288" mass="33209">MPNSPRPIDQSDIEEFILSYSDFAFEIQVKQALSGIGIIPLHGGTYEDPTTQKTREYDFRFTYCRDNICLHAAVECKNISEFSPVLVSCLPRSEIESNLRIFICATKKYITSKVTNQVHGLLGKFHPFDIANPSRYRIDEFCGKSVNQVIRKGDSFLGKDSEIFDKWSQSISSLIAYSQEHRQIKSFESEYELHIFMPFVVIPDERLWIIAYDNCGDIKIPVRQVNNVSVFMDKKHKSTSSYDLPSLKLSHIEFMTVSGFKSFARSLVDENNYLNELCPKQLIDEHFQ</sequence>
<gene>
    <name evidence="1" type="ORF">NC992_18435</name>
</gene>
<evidence type="ECO:0000313" key="1">
    <source>
        <dbReference type="EMBL" id="MEP0948867.1"/>
    </source>
</evidence>
<evidence type="ECO:0008006" key="3">
    <source>
        <dbReference type="Google" id="ProtNLM"/>
    </source>
</evidence>
<proteinExistence type="predicted"/>
<organism evidence="1 2">
    <name type="scientific">Leptolyngbya subtilissima DQ-A4</name>
    <dbReference type="NCBI Taxonomy" id="2933933"/>
    <lineage>
        <taxon>Bacteria</taxon>
        <taxon>Bacillati</taxon>
        <taxon>Cyanobacteriota</taxon>
        <taxon>Cyanophyceae</taxon>
        <taxon>Leptolyngbyales</taxon>
        <taxon>Leptolyngbyaceae</taxon>
        <taxon>Leptolyngbya group</taxon>
        <taxon>Leptolyngbya</taxon>
    </lineage>
</organism>
<dbReference type="Proteomes" id="UP001482513">
    <property type="component" value="Unassembled WGS sequence"/>
</dbReference>
<dbReference type="RefSeq" id="WP_190694611.1">
    <property type="nucleotide sequence ID" value="NZ_JAMPKX010000009.1"/>
</dbReference>
<reference evidence="1 2" key="1">
    <citation type="submission" date="2022-04" db="EMBL/GenBank/DDBJ databases">
        <title>Positive selection, recombination, and allopatry shape intraspecific diversity of widespread and dominant cyanobacteria.</title>
        <authorList>
            <person name="Wei J."/>
            <person name="Shu W."/>
            <person name="Hu C."/>
        </authorList>
    </citation>
    <scope>NUCLEOTIDE SEQUENCE [LARGE SCALE GENOMIC DNA]</scope>
    <source>
        <strain evidence="1 2">DQ-A4</strain>
    </source>
</reference>
<name>A0ABV0K824_9CYAN</name>